<protein>
    <recommendedName>
        <fullName evidence="10">ATP synthase subunit d, mitochondrial</fullName>
    </recommendedName>
</protein>
<evidence type="ECO:0000256" key="7">
    <source>
        <dbReference type="ARBA" id="ARBA00023065"/>
    </source>
</evidence>
<evidence type="ECO:0000256" key="10">
    <source>
        <dbReference type="PIRNR" id="PIRNR005514"/>
    </source>
</evidence>
<reference evidence="13" key="1">
    <citation type="submission" date="2025-08" db="UniProtKB">
        <authorList>
            <consortium name="RefSeq"/>
        </authorList>
    </citation>
    <scope>IDENTIFICATION</scope>
    <source>
        <tissue evidence="13">Whole organism</tissue>
    </source>
</reference>
<dbReference type="PIRSF" id="PIRSF005514">
    <property type="entry name" value="ATPase_F0_D_mt"/>
    <property type="match status" value="1"/>
</dbReference>
<dbReference type="InterPro" id="IPR036228">
    <property type="entry name" value="ATP_synth_F0_dsu_sf_mt"/>
</dbReference>
<keyword evidence="7 10" id="KW-0406">Ion transport</keyword>
<keyword evidence="9 10" id="KW-0472">Membrane</keyword>
<keyword evidence="5 10" id="KW-0375">Hydrogen ion transport</keyword>
<evidence type="ECO:0000256" key="3">
    <source>
        <dbReference type="ARBA" id="ARBA00022448"/>
    </source>
</evidence>
<evidence type="ECO:0000256" key="4">
    <source>
        <dbReference type="ARBA" id="ARBA00022547"/>
    </source>
</evidence>
<dbReference type="GO" id="GO:0015078">
    <property type="term" value="F:proton transmembrane transporter activity"/>
    <property type="evidence" value="ECO:0007669"/>
    <property type="project" value="InterPro"/>
</dbReference>
<comment type="similarity">
    <text evidence="2 10">Belongs to the ATPase d subunit family.</text>
</comment>
<accession>A0A6J1RVI9</accession>
<keyword evidence="3 10" id="KW-0813">Transport</keyword>
<dbReference type="GO" id="GO:0045259">
    <property type="term" value="C:proton-transporting ATP synthase complex"/>
    <property type="evidence" value="ECO:0007669"/>
    <property type="project" value="UniProtKB-KW"/>
</dbReference>
<dbReference type="KEGG" id="foc:113202696"/>
<gene>
    <name evidence="13" type="primary">LOC113202696</name>
</gene>
<name>A0A6J1RVI9_FRAOC</name>
<comment type="subcellular location">
    <subcellularLocation>
        <location evidence="1 10">Mitochondrion inner membrane</location>
    </subcellularLocation>
</comment>
<dbReference type="SUPFAM" id="SSF161065">
    <property type="entry name" value="ATP synthase D chain-like"/>
    <property type="match status" value="1"/>
</dbReference>
<keyword evidence="8 10" id="KW-0496">Mitochondrion</keyword>
<evidence type="ECO:0000313" key="12">
    <source>
        <dbReference type="Proteomes" id="UP000504606"/>
    </source>
</evidence>
<evidence type="ECO:0000256" key="9">
    <source>
        <dbReference type="ARBA" id="ARBA00023136"/>
    </source>
</evidence>
<evidence type="ECO:0000256" key="5">
    <source>
        <dbReference type="ARBA" id="ARBA00022781"/>
    </source>
</evidence>
<dbReference type="OrthoDB" id="35799at2759"/>
<evidence type="ECO:0000256" key="6">
    <source>
        <dbReference type="ARBA" id="ARBA00022792"/>
    </source>
</evidence>
<dbReference type="GO" id="GO:0015986">
    <property type="term" value="P:proton motive force-driven ATP synthesis"/>
    <property type="evidence" value="ECO:0007669"/>
    <property type="project" value="UniProtKB-UniRule"/>
</dbReference>
<dbReference type="Gene3D" id="6.10.280.70">
    <property type="match status" value="1"/>
</dbReference>
<dbReference type="Proteomes" id="UP000504606">
    <property type="component" value="Unplaced"/>
</dbReference>
<evidence type="ECO:0000256" key="11">
    <source>
        <dbReference type="SAM" id="MobiDB-lite"/>
    </source>
</evidence>
<dbReference type="Pfam" id="PF05873">
    <property type="entry name" value="Mt_ATP-synt_D"/>
    <property type="match status" value="1"/>
</dbReference>
<dbReference type="InterPro" id="IPR008689">
    <property type="entry name" value="ATP_synth_F0_dsu_mt"/>
</dbReference>
<feature type="compositionally biased region" description="Basic and acidic residues" evidence="11">
    <location>
        <begin position="155"/>
        <end position="165"/>
    </location>
</feature>
<dbReference type="AlphaFoldDB" id="A0A6J1RVI9"/>
<feature type="region of interest" description="Disordered" evidence="11">
    <location>
        <begin position="142"/>
        <end position="165"/>
    </location>
</feature>
<keyword evidence="4" id="KW-0138">CF(0)</keyword>
<dbReference type="GeneID" id="113202696"/>
<keyword evidence="12" id="KW-1185">Reference proteome</keyword>
<evidence type="ECO:0000256" key="2">
    <source>
        <dbReference type="ARBA" id="ARBA00006842"/>
    </source>
</evidence>
<comment type="function">
    <text evidence="10">Mitochondrial membrane ATP synthase (F(1)F(0) ATP synthase or Complex V) produces ATP from ADP in the presence of a proton gradient across the membrane which is generated by electron transport complexes of the respiratory chain. F-type ATPases consist of two structural domains, F(1) - containing the extramembraneous catalytic core, and F(0) - containing the membrane proton channel, linked together by a central stalk and a peripheral stalk. During catalysis, ATP synthesis in the catalytic domain of F(1) is coupled via a rotary mechanism of the central stalk subunits to proton translocation.</text>
</comment>
<dbReference type="GO" id="GO:0005743">
    <property type="term" value="C:mitochondrial inner membrane"/>
    <property type="evidence" value="ECO:0007669"/>
    <property type="project" value="UniProtKB-SubCell"/>
</dbReference>
<evidence type="ECO:0000256" key="8">
    <source>
        <dbReference type="ARBA" id="ARBA00023128"/>
    </source>
</evidence>
<dbReference type="PANTHER" id="PTHR12700">
    <property type="entry name" value="ATP SYNTHASE SUBUNIT D, MITOCHONDRIAL"/>
    <property type="match status" value="1"/>
</dbReference>
<proteinExistence type="inferred from homology"/>
<sequence length="185" mass="20672">MAAGRFAGTKVNWPSLLERFPLKDDANLSKVLTLKKNHEAFLRRLAVLPEKAPAIDWAAYKSKISPAFVDAIKQKYEAISVPYPKSNVDDLINNSEKENDQKVANCKAGNLKLVAELEEELKALDSKLPIEEMTIQEYKQAYPDVGPSVSHPTPHPHDDPDNNREWRIYIAAADKGDKSVPRPVG</sequence>
<organism evidence="12 13">
    <name type="scientific">Frankliniella occidentalis</name>
    <name type="common">Western flower thrips</name>
    <name type="synonym">Euthrips occidentalis</name>
    <dbReference type="NCBI Taxonomy" id="133901"/>
    <lineage>
        <taxon>Eukaryota</taxon>
        <taxon>Metazoa</taxon>
        <taxon>Ecdysozoa</taxon>
        <taxon>Arthropoda</taxon>
        <taxon>Hexapoda</taxon>
        <taxon>Insecta</taxon>
        <taxon>Pterygota</taxon>
        <taxon>Neoptera</taxon>
        <taxon>Paraneoptera</taxon>
        <taxon>Thysanoptera</taxon>
        <taxon>Terebrantia</taxon>
        <taxon>Thripoidea</taxon>
        <taxon>Thripidae</taxon>
        <taxon>Frankliniella</taxon>
    </lineage>
</organism>
<evidence type="ECO:0000313" key="13">
    <source>
        <dbReference type="RefSeq" id="XP_026272847.1"/>
    </source>
</evidence>
<evidence type="ECO:0000256" key="1">
    <source>
        <dbReference type="ARBA" id="ARBA00004273"/>
    </source>
</evidence>
<keyword evidence="6 10" id="KW-0999">Mitochondrion inner membrane</keyword>
<dbReference type="RefSeq" id="XP_026272847.1">
    <property type="nucleotide sequence ID" value="XM_026417062.2"/>
</dbReference>